<protein>
    <recommendedName>
        <fullName evidence="9">Prepilin leader peptidase/N-methyltransferase</fullName>
        <ecNumber evidence="9">2.1.1.-</ecNumber>
        <ecNumber evidence="9">3.4.23.43</ecNumber>
    </recommendedName>
</protein>
<feature type="transmembrane region" description="Helical" evidence="10">
    <location>
        <begin position="151"/>
        <end position="168"/>
    </location>
</feature>
<dbReference type="EMBL" id="RBVX01000016">
    <property type="protein sequence ID" value="RSL32266.1"/>
    <property type="molecule type" value="Genomic_DNA"/>
</dbReference>
<keyword evidence="7 10" id="KW-0472">Membrane</keyword>
<evidence type="ECO:0000256" key="1">
    <source>
        <dbReference type="ARBA" id="ARBA00004429"/>
    </source>
</evidence>
<evidence type="ECO:0000256" key="5">
    <source>
        <dbReference type="ARBA" id="ARBA00022692"/>
    </source>
</evidence>
<evidence type="ECO:0000259" key="11">
    <source>
        <dbReference type="Pfam" id="PF01478"/>
    </source>
</evidence>
<organism evidence="13 14">
    <name type="scientific">Salibacterium salarium</name>
    <dbReference type="NCBI Taxonomy" id="284579"/>
    <lineage>
        <taxon>Bacteria</taxon>
        <taxon>Bacillati</taxon>
        <taxon>Bacillota</taxon>
        <taxon>Bacilli</taxon>
        <taxon>Bacillales</taxon>
        <taxon>Bacillaceae</taxon>
    </lineage>
</organism>
<comment type="function">
    <text evidence="9">Plays an essential role in type IV pili and type II pseudopili formation by proteolytically removing the leader sequence from substrate proteins and subsequently monomethylating the alpha-amino group of the newly exposed N-terminal phenylalanine.</text>
</comment>
<evidence type="ECO:0000256" key="8">
    <source>
        <dbReference type="RuleBase" id="RU003793"/>
    </source>
</evidence>
<keyword evidence="9" id="KW-0511">Multifunctional enzyme</keyword>
<dbReference type="Pfam" id="PF06750">
    <property type="entry name" value="A24_N_bact"/>
    <property type="match status" value="1"/>
</dbReference>
<feature type="transmembrane region" description="Helical" evidence="10">
    <location>
        <begin position="6"/>
        <end position="27"/>
    </location>
</feature>
<comment type="catalytic activity">
    <reaction evidence="9">
        <text>Typically cleaves a -Gly-|-Phe- bond to release an N-terminal, basic peptide of 5-8 residues from type IV prepilin, and then N-methylates the new N-terminal amino group, the methyl donor being S-adenosyl-L-methionine.</text>
        <dbReference type="EC" id="3.4.23.43"/>
    </reaction>
</comment>
<keyword evidence="9" id="KW-0489">Methyltransferase</keyword>
<dbReference type="PRINTS" id="PR00864">
    <property type="entry name" value="PREPILNPTASE"/>
</dbReference>
<dbReference type="OrthoDB" id="9789291at2"/>
<name>A0A3R9WRW3_9BACI</name>
<evidence type="ECO:0000256" key="10">
    <source>
        <dbReference type="SAM" id="Phobius"/>
    </source>
</evidence>
<feature type="transmembrane region" description="Helical" evidence="10">
    <location>
        <begin position="127"/>
        <end position="145"/>
    </location>
</feature>
<feature type="transmembrane region" description="Helical" evidence="10">
    <location>
        <begin position="100"/>
        <end position="120"/>
    </location>
</feature>
<dbReference type="Proteomes" id="UP000275076">
    <property type="component" value="Unassembled WGS sequence"/>
</dbReference>
<reference evidence="13 14" key="1">
    <citation type="submission" date="2018-10" db="EMBL/GenBank/DDBJ databases">
        <title>Draft genome sequence of Bacillus salarius IM0101, isolated from a hypersaline soil in Inner Mongolia, China.</title>
        <authorList>
            <person name="Yamprayoonswat W."/>
            <person name="Boonvisut S."/>
            <person name="Jumpathong W."/>
            <person name="Sittihan S."/>
            <person name="Ruangsuj P."/>
            <person name="Wanthongcharoen S."/>
            <person name="Thongpramul N."/>
            <person name="Pimmason S."/>
            <person name="Yu B."/>
            <person name="Yasawong M."/>
        </authorList>
    </citation>
    <scope>NUCLEOTIDE SEQUENCE [LARGE SCALE GENOMIC DNA]</scope>
    <source>
        <strain evidence="13 14">IM0101</strain>
    </source>
</reference>
<evidence type="ECO:0000313" key="14">
    <source>
        <dbReference type="Proteomes" id="UP000275076"/>
    </source>
</evidence>
<dbReference type="InterPro" id="IPR000045">
    <property type="entry name" value="Prepilin_IV_endopep_pep"/>
</dbReference>
<evidence type="ECO:0000256" key="6">
    <source>
        <dbReference type="ARBA" id="ARBA00022989"/>
    </source>
</evidence>
<feature type="transmembrane region" description="Helical" evidence="10">
    <location>
        <begin position="180"/>
        <end position="213"/>
    </location>
</feature>
<keyword evidence="5 9" id="KW-0812">Transmembrane</keyword>
<evidence type="ECO:0000256" key="7">
    <source>
        <dbReference type="ARBA" id="ARBA00023136"/>
    </source>
</evidence>
<dbReference type="AlphaFoldDB" id="A0A3R9WRW3"/>
<sequence>MDVFWSVYIGVVGLILGSFFNVVGLRVPKGESVISPRSRCSSCRTTLQAIDLIPVLSYLMIGGKCRTCKARVSCFYPIIESLTAVLYLAAWFYWGLSWQMLAALLLISLLVIIIVSDISTMLIPDKILIVFTMPILLIRMTTAPLDPWWNAWAGAALGFVLLLVLAIISKGGMGGGDIKLFALLGLFFGWQGLLLTFFLAVFLGAVIGGVGLLVGKVQRGVPMPFGPFIAAGSIITLFSGDNLLTWYSGFFS</sequence>
<evidence type="ECO:0000256" key="3">
    <source>
        <dbReference type="ARBA" id="ARBA00022475"/>
    </source>
</evidence>
<keyword evidence="3" id="KW-1003">Cell membrane</keyword>
<comment type="subcellular location">
    <subcellularLocation>
        <location evidence="1">Cell inner membrane</location>
        <topology evidence="1">Multi-pass membrane protein</topology>
    </subcellularLocation>
    <subcellularLocation>
        <location evidence="9">Cell membrane</location>
        <topology evidence="9">Multi-pass membrane protein</topology>
    </subcellularLocation>
</comment>
<dbReference type="PANTHER" id="PTHR30487:SF0">
    <property type="entry name" value="PREPILIN LEADER PEPTIDASE_N-METHYLTRANSFERASE-RELATED"/>
    <property type="match status" value="1"/>
</dbReference>
<dbReference type="InterPro" id="IPR010627">
    <property type="entry name" value="Prepilin_pept_A24_N"/>
</dbReference>
<proteinExistence type="inferred from homology"/>
<dbReference type="PANTHER" id="PTHR30487">
    <property type="entry name" value="TYPE 4 PREPILIN-LIKE PROTEINS LEADER PEPTIDE-PROCESSING ENZYME"/>
    <property type="match status" value="1"/>
</dbReference>
<keyword evidence="4" id="KW-0997">Cell inner membrane</keyword>
<evidence type="ECO:0000256" key="2">
    <source>
        <dbReference type="ARBA" id="ARBA00005801"/>
    </source>
</evidence>
<dbReference type="GO" id="GO:0004190">
    <property type="term" value="F:aspartic-type endopeptidase activity"/>
    <property type="evidence" value="ECO:0007669"/>
    <property type="project" value="UniProtKB-EC"/>
</dbReference>
<evidence type="ECO:0000259" key="12">
    <source>
        <dbReference type="Pfam" id="PF06750"/>
    </source>
</evidence>
<keyword evidence="9" id="KW-0808">Transferase</keyword>
<keyword evidence="6 10" id="KW-1133">Transmembrane helix</keyword>
<keyword evidence="14" id="KW-1185">Reference proteome</keyword>
<dbReference type="EC" id="3.4.23.43" evidence="9"/>
<feature type="transmembrane region" description="Helical" evidence="10">
    <location>
        <begin position="225"/>
        <end position="247"/>
    </location>
</feature>
<comment type="caution">
    <text evidence="13">The sequence shown here is derived from an EMBL/GenBank/DDBJ whole genome shotgun (WGS) entry which is preliminary data.</text>
</comment>
<dbReference type="EC" id="2.1.1.-" evidence="9"/>
<feature type="domain" description="Prepilin peptidase A24 N-terminal" evidence="12">
    <location>
        <begin position="11"/>
        <end position="92"/>
    </location>
</feature>
<dbReference type="GO" id="GO:0032259">
    <property type="term" value="P:methylation"/>
    <property type="evidence" value="ECO:0007669"/>
    <property type="project" value="UniProtKB-KW"/>
</dbReference>
<keyword evidence="9" id="KW-0378">Hydrolase</keyword>
<dbReference type="GO" id="GO:0008168">
    <property type="term" value="F:methyltransferase activity"/>
    <property type="evidence" value="ECO:0007669"/>
    <property type="project" value="UniProtKB-KW"/>
</dbReference>
<gene>
    <name evidence="13" type="ORF">D7Z54_16580</name>
</gene>
<evidence type="ECO:0000256" key="9">
    <source>
        <dbReference type="RuleBase" id="RU003794"/>
    </source>
</evidence>
<evidence type="ECO:0000313" key="13">
    <source>
        <dbReference type="EMBL" id="RSL32266.1"/>
    </source>
</evidence>
<dbReference type="InterPro" id="IPR050882">
    <property type="entry name" value="Prepilin_peptidase/N-MTase"/>
</dbReference>
<dbReference type="GO" id="GO:0005886">
    <property type="term" value="C:plasma membrane"/>
    <property type="evidence" value="ECO:0007669"/>
    <property type="project" value="UniProtKB-SubCell"/>
</dbReference>
<accession>A0A3R9WRW3</accession>
<evidence type="ECO:0000256" key="4">
    <source>
        <dbReference type="ARBA" id="ARBA00022519"/>
    </source>
</evidence>
<feature type="domain" description="Prepilin type IV endopeptidase peptidase" evidence="11">
    <location>
        <begin position="104"/>
        <end position="208"/>
    </location>
</feature>
<feature type="transmembrane region" description="Helical" evidence="10">
    <location>
        <begin position="74"/>
        <end position="94"/>
    </location>
</feature>
<keyword evidence="9" id="KW-0645">Protease</keyword>
<dbReference type="InterPro" id="IPR014032">
    <property type="entry name" value="Peptidase_A24A_bac"/>
</dbReference>
<dbReference type="Gene3D" id="1.20.120.1220">
    <property type="match status" value="1"/>
</dbReference>
<dbReference type="GO" id="GO:0006465">
    <property type="term" value="P:signal peptide processing"/>
    <property type="evidence" value="ECO:0007669"/>
    <property type="project" value="TreeGrafter"/>
</dbReference>
<comment type="similarity">
    <text evidence="2 8">Belongs to the peptidase A24 family.</text>
</comment>
<dbReference type="RefSeq" id="WP_125557048.1">
    <property type="nucleotide sequence ID" value="NZ_RBVX01000016.1"/>
</dbReference>
<dbReference type="Pfam" id="PF01478">
    <property type="entry name" value="Peptidase_A24"/>
    <property type="match status" value="1"/>
</dbReference>